<keyword evidence="4 7" id="KW-0238">DNA-binding</keyword>
<dbReference type="GO" id="GO:0032993">
    <property type="term" value="C:protein-DNA complex"/>
    <property type="evidence" value="ECO:0007669"/>
    <property type="project" value="TreeGrafter"/>
</dbReference>
<evidence type="ECO:0000259" key="9">
    <source>
        <dbReference type="PROSITE" id="PS51755"/>
    </source>
</evidence>
<dbReference type="PROSITE" id="PS51755">
    <property type="entry name" value="OMPR_PHOB"/>
    <property type="match status" value="1"/>
</dbReference>
<evidence type="ECO:0000256" key="7">
    <source>
        <dbReference type="PROSITE-ProRule" id="PRU01091"/>
    </source>
</evidence>
<accession>A0A8A4TGS7</accession>
<dbReference type="InterPro" id="IPR016032">
    <property type="entry name" value="Sig_transdc_resp-reg_C-effctor"/>
</dbReference>
<evidence type="ECO:0000259" key="8">
    <source>
        <dbReference type="PROSITE" id="PS50110"/>
    </source>
</evidence>
<evidence type="ECO:0000256" key="1">
    <source>
        <dbReference type="ARBA" id="ARBA00022553"/>
    </source>
</evidence>
<dbReference type="PANTHER" id="PTHR48111">
    <property type="entry name" value="REGULATOR OF RPOS"/>
    <property type="match status" value="1"/>
</dbReference>
<dbReference type="RefSeq" id="WP_237378379.1">
    <property type="nucleotide sequence ID" value="NZ_CP071793.1"/>
</dbReference>
<dbReference type="GO" id="GO:0000156">
    <property type="term" value="F:phosphorelay response regulator activity"/>
    <property type="evidence" value="ECO:0007669"/>
    <property type="project" value="TreeGrafter"/>
</dbReference>
<dbReference type="AlphaFoldDB" id="A0A8A4TGS7"/>
<dbReference type="EMBL" id="CP071793">
    <property type="protein sequence ID" value="QTD48727.1"/>
    <property type="molecule type" value="Genomic_DNA"/>
</dbReference>
<dbReference type="SUPFAM" id="SSF52172">
    <property type="entry name" value="CheY-like"/>
    <property type="match status" value="1"/>
</dbReference>
<dbReference type="Gene3D" id="6.10.250.690">
    <property type="match status" value="1"/>
</dbReference>
<feature type="modified residue" description="4-aspartylphosphate" evidence="6">
    <location>
        <position position="61"/>
    </location>
</feature>
<dbReference type="Pfam" id="PF00072">
    <property type="entry name" value="Response_reg"/>
    <property type="match status" value="1"/>
</dbReference>
<dbReference type="Gene3D" id="1.10.10.10">
    <property type="entry name" value="Winged helix-like DNA-binding domain superfamily/Winged helix DNA-binding domain"/>
    <property type="match status" value="1"/>
</dbReference>
<dbReference type="GO" id="GO:0005829">
    <property type="term" value="C:cytosol"/>
    <property type="evidence" value="ECO:0007669"/>
    <property type="project" value="TreeGrafter"/>
</dbReference>
<feature type="domain" description="Response regulatory" evidence="8">
    <location>
        <begin position="11"/>
        <end position="126"/>
    </location>
</feature>
<organism evidence="10 11">
    <name type="scientific">Sulfidibacter corallicola</name>
    <dbReference type="NCBI Taxonomy" id="2818388"/>
    <lineage>
        <taxon>Bacteria</taxon>
        <taxon>Pseudomonadati</taxon>
        <taxon>Acidobacteriota</taxon>
        <taxon>Holophagae</taxon>
        <taxon>Acanthopleuribacterales</taxon>
        <taxon>Acanthopleuribacteraceae</taxon>
        <taxon>Sulfidibacter</taxon>
    </lineage>
</organism>
<keyword evidence="11" id="KW-1185">Reference proteome</keyword>
<dbReference type="PANTHER" id="PTHR48111:SF1">
    <property type="entry name" value="TWO-COMPONENT RESPONSE REGULATOR ORR33"/>
    <property type="match status" value="1"/>
</dbReference>
<feature type="DNA-binding region" description="OmpR/PhoB-type" evidence="7">
    <location>
        <begin position="142"/>
        <end position="240"/>
    </location>
</feature>
<evidence type="ECO:0000313" key="10">
    <source>
        <dbReference type="EMBL" id="QTD48727.1"/>
    </source>
</evidence>
<protein>
    <submittedName>
        <fullName evidence="10">Response regulator transcription factor</fullName>
    </submittedName>
</protein>
<keyword evidence="2" id="KW-0902">Two-component regulatory system</keyword>
<keyword evidence="1 6" id="KW-0597">Phosphoprotein</keyword>
<dbReference type="Pfam" id="PF00486">
    <property type="entry name" value="Trans_reg_C"/>
    <property type="match status" value="1"/>
</dbReference>
<evidence type="ECO:0000313" key="11">
    <source>
        <dbReference type="Proteomes" id="UP000663929"/>
    </source>
</evidence>
<dbReference type="SMART" id="SM00448">
    <property type="entry name" value="REC"/>
    <property type="match status" value="1"/>
</dbReference>
<name>A0A8A4TGS7_SULCO</name>
<gene>
    <name evidence="10" type="ORF">J3U87_24365</name>
</gene>
<dbReference type="GO" id="GO:0006355">
    <property type="term" value="P:regulation of DNA-templated transcription"/>
    <property type="evidence" value="ECO:0007669"/>
    <property type="project" value="InterPro"/>
</dbReference>
<dbReference type="PROSITE" id="PS50110">
    <property type="entry name" value="RESPONSE_REGULATORY"/>
    <property type="match status" value="1"/>
</dbReference>
<dbReference type="Gene3D" id="3.40.50.2300">
    <property type="match status" value="1"/>
</dbReference>
<dbReference type="Proteomes" id="UP000663929">
    <property type="component" value="Chromosome"/>
</dbReference>
<dbReference type="InterPro" id="IPR001789">
    <property type="entry name" value="Sig_transdc_resp-reg_receiver"/>
</dbReference>
<dbReference type="InterPro" id="IPR039420">
    <property type="entry name" value="WalR-like"/>
</dbReference>
<evidence type="ECO:0000256" key="5">
    <source>
        <dbReference type="ARBA" id="ARBA00023163"/>
    </source>
</evidence>
<dbReference type="CDD" id="cd00383">
    <property type="entry name" value="trans_reg_C"/>
    <property type="match status" value="1"/>
</dbReference>
<evidence type="ECO:0000256" key="6">
    <source>
        <dbReference type="PROSITE-ProRule" id="PRU00169"/>
    </source>
</evidence>
<proteinExistence type="predicted"/>
<reference evidence="10" key="1">
    <citation type="submission" date="2021-03" db="EMBL/GenBank/DDBJ databases">
        <title>Acanthopleuribacteraceae sp. M133.</title>
        <authorList>
            <person name="Wang G."/>
        </authorList>
    </citation>
    <scope>NUCLEOTIDE SEQUENCE</scope>
    <source>
        <strain evidence="10">M133</strain>
    </source>
</reference>
<dbReference type="GO" id="GO:0000976">
    <property type="term" value="F:transcription cis-regulatory region binding"/>
    <property type="evidence" value="ECO:0007669"/>
    <property type="project" value="TreeGrafter"/>
</dbReference>
<sequence>MPSTSEPLGKQVLLVEDDREQSALLTDFLTSRNYRVSQAFTGAQALSTEDSGDPPDFVLLDLNLPDADGVSLCPQLKARFPQAFVVMLTARKEEMDRIIGLEVGADDYMVKPYSLRELETRMRAILRRHTARPTTAETAEPEDRWERGNFSLDKGTCTVSFDGTTIPLTAQELRVLSWLVRHPGRIFSRDRIIEACWEEDIHVTDRVVDAMVARIRKKLKKSFGRPFIFTKHGMGYGWRLES</sequence>
<keyword evidence="5" id="KW-0804">Transcription</keyword>
<dbReference type="SMART" id="SM00862">
    <property type="entry name" value="Trans_reg_C"/>
    <property type="match status" value="1"/>
</dbReference>
<evidence type="ECO:0000256" key="2">
    <source>
        <dbReference type="ARBA" id="ARBA00023012"/>
    </source>
</evidence>
<dbReference type="SUPFAM" id="SSF46894">
    <property type="entry name" value="C-terminal effector domain of the bipartite response regulators"/>
    <property type="match status" value="1"/>
</dbReference>
<dbReference type="InterPro" id="IPR011006">
    <property type="entry name" value="CheY-like_superfamily"/>
</dbReference>
<dbReference type="InterPro" id="IPR001867">
    <property type="entry name" value="OmpR/PhoB-type_DNA-bd"/>
</dbReference>
<dbReference type="KEGG" id="scor:J3U87_24365"/>
<evidence type="ECO:0000256" key="4">
    <source>
        <dbReference type="ARBA" id="ARBA00023125"/>
    </source>
</evidence>
<dbReference type="InterPro" id="IPR036388">
    <property type="entry name" value="WH-like_DNA-bd_sf"/>
</dbReference>
<evidence type="ECO:0000256" key="3">
    <source>
        <dbReference type="ARBA" id="ARBA00023015"/>
    </source>
</evidence>
<keyword evidence="3" id="KW-0805">Transcription regulation</keyword>
<feature type="domain" description="OmpR/PhoB-type" evidence="9">
    <location>
        <begin position="142"/>
        <end position="240"/>
    </location>
</feature>